<organism evidence="8 9">
    <name type="scientific">Hibiscus syriacus</name>
    <name type="common">Rose of Sharon</name>
    <dbReference type="NCBI Taxonomy" id="106335"/>
    <lineage>
        <taxon>Eukaryota</taxon>
        <taxon>Viridiplantae</taxon>
        <taxon>Streptophyta</taxon>
        <taxon>Embryophyta</taxon>
        <taxon>Tracheophyta</taxon>
        <taxon>Spermatophyta</taxon>
        <taxon>Magnoliopsida</taxon>
        <taxon>eudicotyledons</taxon>
        <taxon>Gunneridae</taxon>
        <taxon>Pentapetalae</taxon>
        <taxon>rosids</taxon>
        <taxon>malvids</taxon>
        <taxon>Malvales</taxon>
        <taxon>Malvaceae</taxon>
        <taxon>Malvoideae</taxon>
        <taxon>Hibiscus</taxon>
    </lineage>
</organism>
<dbReference type="EMBL" id="VEPZ02001069">
    <property type="protein sequence ID" value="KAE8696115.1"/>
    <property type="molecule type" value="Genomic_DNA"/>
</dbReference>
<evidence type="ECO:0000256" key="5">
    <source>
        <dbReference type="ARBA" id="ARBA00022917"/>
    </source>
</evidence>
<dbReference type="PANTHER" id="PTHR10458:SF2">
    <property type="entry name" value="PEPTIDE DEFORMYLASE, MITOCHONDRIAL"/>
    <property type="match status" value="1"/>
</dbReference>
<dbReference type="InterPro" id="IPR023635">
    <property type="entry name" value="Peptide_deformylase"/>
</dbReference>
<comment type="catalytic activity">
    <reaction evidence="7">
        <text>N-terminal N-formyl-L-methionyl-[peptide] + H2O = N-terminal L-methionyl-[peptide] + formate</text>
        <dbReference type="Rhea" id="RHEA:24420"/>
        <dbReference type="Rhea" id="RHEA-COMP:10639"/>
        <dbReference type="Rhea" id="RHEA-COMP:10640"/>
        <dbReference type="ChEBI" id="CHEBI:15377"/>
        <dbReference type="ChEBI" id="CHEBI:15740"/>
        <dbReference type="ChEBI" id="CHEBI:49298"/>
        <dbReference type="ChEBI" id="CHEBI:64731"/>
        <dbReference type="EC" id="3.5.1.88"/>
    </reaction>
</comment>
<evidence type="ECO:0000256" key="7">
    <source>
        <dbReference type="RuleBase" id="RU362111"/>
    </source>
</evidence>
<comment type="function">
    <text evidence="6 7">Removes the formyl group from the N-terminal Met of newly synthesized proteins.</text>
</comment>
<comment type="subcellular location">
    <subcellularLocation>
        <location evidence="7">Plastid</location>
        <location evidence="7">Chloroplast</location>
    </subcellularLocation>
</comment>
<evidence type="ECO:0000256" key="3">
    <source>
        <dbReference type="ARBA" id="ARBA00022723"/>
    </source>
</evidence>
<dbReference type="EC" id="3.5.1.88" evidence="2 7"/>
<keyword evidence="4 7" id="KW-0378">Hydrolase</keyword>
<gene>
    <name evidence="8" type="ORF">F3Y22_tig00110676pilonHSYRG00073</name>
</gene>
<evidence type="ECO:0000256" key="2">
    <source>
        <dbReference type="ARBA" id="ARBA00012175"/>
    </source>
</evidence>
<dbReference type="NCBIfam" id="NF001159">
    <property type="entry name" value="PRK00150.1-3"/>
    <property type="match status" value="1"/>
</dbReference>
<dbReference type="GO" id="GO:0005739">
    <property type="term" value="C:mitochondrion"/>
    <property type="evidence" value="ECO:0007669"/>
    <property type="project" value="UniProtKB-ARBA"/>
</dbReference>
<dbReference type="GO" id="GO:0042586">
    <property type="term" value="F:peptide deformylase activity"/>
    <property type="evidence" value="ECO:0007669"/>
    <property type="project" value="UniProtKB-EC"/>
</dbReference>
<dbReference type="Pfam" id="PF01327">
    <property type="entry name" value="Pep_deformylase"/>
    <property type="match status" value="1"/>
</dbReference>
<dbReference type="FunFam" id="3.90.45.10:FF:000003">
    <property type="entry name" value="Peptide deformylase"/>
    <property type="match status" value="1"/>
</dbReference>
<evidence type="ECO:0000256" key="1">
    <source>
        <dbReference type="ARBA" id="ARBA00010759"/>
    </source>
</evidence>
<dbReference type="HAMAP" id="MF_00163">
    <property type="entry name" value="Pep_deformylase"/>
    <property type="match status" value="1"/>
</dbReference>
<dbReference type="NCBIfam" id="TIGR00079">
    <property type="entry name" value="pept_deformyl"/>
    <property type="match status" value="1"/>
</dbReference>
<dbReference type="PRINTS" id="PR01576">
    <property type="entry name" value="PDEFORMYLASE"/>
</dbReference>
<keyword evidence="7" id="KW-0809">Transit peptide</keyword>
<keyword evidence="9" id="KW-1185">Reference proteome</keyword>
<keyword evidence="3 7" id="KW-0479">Metal-binding</keyword>
<dbReference type="GO" id="GO:0006412">
    <property type="term" value="P:translation"/>
    <property type="evidence" value="ECO:0007669"/>
    <property type="project" value="UniProtKB-KW"/>
</dbReference>
<evidence type="ECO:0000256" key="6">
    <source>
        <dbReference type="ARBA" id="ARBA00037114"/>
    </source>
</evidence>
<sequence>MDLLHRFSIRLLPPFTSSFNSEKLAPLYLSTRILLSRPAFPNPAPLSTPRSPLSSSAVSKAGWFLGLGDNKKMSLPEIVKAGDPVLHEPARDVEPDEIGSERIQKIIADMVRIMRMAPGVGLAAPQIGIPSRIIVLEDTAEYISYAPKEEIKMQDRRPFDLLVIVNPKLKKKSNRSALFFEGCLSVDGFRAVVERHLDVEVTGFGRDGQPIKVDASGWQARILQHECDHLDGTLYVDKMVPRTFRTVENLDLPLAEGGPKLGVR</sequence>
<dbReference type="GO" id="GO:0046872">
    <property type="term" value="F:metal ion binding"/>
    <property type="evidence" value="ECO:0007669"/>
    <property type="project" value="UniProtKB-KW"/>
</dbReference>
<accession>A0A6A2ZYZ1</accession>
<proteinExistence type="inferred from homology"/>
<evidence type="ECO:0000256" key="4">
    <source>
        <dbReference type="ARBA" id="ARBA00022801"/>
    </source>
</evidence>
<dbReference type="Proteomes" id="UP000436088">
    <property type="component" value="Unassembled WGS sequence"/>
</dbReference>
<comment type="similarity">
    <text evidence="1 7">Belongs to the polypeptide deformylase family.</text>
</comment>
<keyword evidence="7" id="KW-0150">Chloroplast</keyword>
<dbReference type="GO" id="GO:0009507">
    <property type="term" value="C:chloroplast"/>
    <property type="evidence" value="ECO:0007669"/>
    <property type="project" value="UniProtKB-SubCell"/>
</dbReference>
<evidence type="ECO:0000313" key="9">
    <source>
        <dbReference type="Proteomes" id="UP000436088"/>
    </source>
</evidence>
<keyword evidence="7" id="KW-0934">Plastid</keyword>
<dbReference type="Gene3D" id="3.90.45.10">
    <property type="entry name" value="Peptide deformylase"/>
    <property type="match status" value="1"/>
</dbReference>
<dbReference type="CDD" id="cd00487">
    <property type="entry name" value="Pep_deformylase"/>
    <property type="match status" value="1"/>
</dbReference>
<dbReference type="OrthoDB" id="276063at2759"/>
<keyword evidence="5 7" id="KW-0648">Protein biosynthesis</keyword>
<dbReference type="AlphaFoldDB" id="A0A6A2ZYZ1"/>
<evidence type="ECO:0000313" key="8">
    <source>
        <dbReference type="EMBL" id="KAE8696115.1"/>
    </source>
</evidence>
<dbReference type="InterPro" id="IPR036821">
    <property type="entry name" value="Peptide_deformylase_sf"/>
</dbReference>
<reference evidence="8" key="1">
    <citation type="submission" date="2019-09" db="EMBL/GenBank/DDBJ databases">
        <title>Draft genome information of white flower Hibiscus syriacus.</title>
        <authorList>
            <person name="Kim Y.-M."/>
        </authorList>
    </citation>
    <scope>NUCLEOTIDE SEQUENCE [LARGE SCALE GENOMIC DNA]</scope>
    <source>
        <strain evidence="8">YM2019G1</strain>
    </source>
</reference>
<name>A0A6A2ZYZ1_HIBSY</name>
<protein>
    <recommendedName>
        <fullName evidence="2 7">Peptide deformylase</fullName>
        <ecNumber evidence="2 7">3.5.1.88</ecNumber>
    </recommendedName>
</protein>
<dbReference type="SUPFAM" id="SSF56420">
    <property type="entry name" value="Peptide deformylase"/>
    <property type="match status" value="1"/>
</dbReference>
<dbReference type="PANTHER" id="PTHR10458">
    <property type="entry name" value="PEPTIDE DEFORMYLASE"/>
    <property type="match status" value="1"/>
</dbReference>
<comment type="caution">
    <text evidence="8">The sequence shown here is derived from an EMBL/GenBank/DDBJ whole genome shotgun (WGS) entry which is preliminary data.</text>
</comment>